<dbReference type="AlphaFoldDB" id="A0A803PB35"/>
<organism evidence="1 2">
    <name type="scientific">Cannabis sativa</name>
    <name type="common">Hemp</name>
    <name type="synonym">Marijuana</name>
    <dbReference type="NCBI Taxonomy" id="3483"/>
    <lineage>
        <taxon>Eukaryota</taxon>
        <taxon>Viridiplantae</taxon>
        <taxon>Streptophyta</taxon>
        <taxon>Embryophyta</taxon>
        <taxon>Tracheophyta</taxon>
        <taxon>Spermatophyta</taxon>
        <taxon>Magnoliopsida</taxon>
        <taxon>eudicotyledons</taxon>
        <taxon>Gunneridae</taxon>
        <taxon>Pentapetalae</taxon>
        <taxon>rosids</taxon>
        <taxon>fabids</taxon>
        <taxon>Rosales</taxon>
        <taxon>Cannabaceae</taxon>
        <taxon>Cannabis</taxon>
    </lineage>
</organism>
<proteinExistence type="predicted"/>
<evidence type="ECO:0000313" key="1">
    <source>
        <dbReference type="EnsemblPlants" id="cds.evm.model.03.947"/>
    </source>
</evidence>
<dbReference type="EMBL" id="UZAU01000271">
    <property type="status" value="NOT_ANNOTATED_CDS"/>
    <property type="molecule type" value="Genomic_DNA"/>
</dbReference>
<reference evidence="1" key="1">
    <citation type="submission" date="2018-11" db="EMBL/GenBank/DDBJ databases">
        <authorList>
            <person name="Grassa J C."/>
        </authorList>
    </citation>
    <scope>NUCLEOTIDE SEQUENCE [LARGE SCALE GENOMIC DNA]</scope>
</reference>
<dbReference type="Proteomes" id="UP000596661">
    <property type="component" value="Chromosome 3"/>
</dbReference>
<dbReference type="EnsemblPlants" id="evm.model.03.947">
    <property type="protein sequence ID" value="cds.evm.model.03.947"/>
    <property type="gene ID" value="evm.TU.03.947"/>
</dbReference>
<sequence>MSYTVDEQLLPAHYLRGNGQCNICPQTNIPNQSTTNNIQIRRPPSISVFNRLGSVHDLRDDLNRRKGQDRQFIPPNAQPMNVNNYVPGNVLGCPQVTQVSPQARQVYLVMQARIDKLKSLLQSLISPKLTDLEIDRLGDTPFH</sequence>
<evidence type="ECO:0000313" key="2">
    <source>
        <dbReference type="Proteomes" id="UP000596661"/>
    </source>
</evidence>
<keyword evidence="2" id="KW-1185">Reference proteome</keyword>
<dbReference type="Gramene" id="evm.model.03.947">
    <property type="protein sequence ID" value="cds.evm.model.03.947"/>
    <property type="gene ID" value="evm.TU.03.947"/>
</dbReference>
<accession>A0A803PB35</accession>
<protein>
    <submittedName>
        <fullName evidence="1">Uncharacterized protein</fullName>
    </submittedName>
</protein>
<reference evidence="1" key="2">
    <citation type="submission" date="2021-03" db="UniProtKB">
        <authorList>
            <consortium name="EnsemblPlants"/>
        </authorList>
    </citation>
    <scope>IDENTIFICATION</scope>
</reference>
<name>A0A803PB35_CANSA</name>